<name>A0A6C2YT15_9BACT</name>
<dbReference type="GO" id="GO:0010855">
    <property type="term" value="F:adenylate cyclase inhibitor activity"/>
    <property type="evidence" value="ECO:0007669"/>
    <property type="project" value="TreeGrafter"/>
</dbReference>
<dbReference type="SMART" id="SM00237">
    <property type="entry name" value="Calx_beta"/>
    <property type="match status" value="2"/>
</dbReference>
<sequence length="1118" mass="113953">MSQKRTAHLRVDSLEERTTPAVAYGLIGGATPQLVAFDTSRPDLALAPQNIVGVTAGEQLVGMDFRPQNGQLYALGVNGGTSTASVYLLSPQTGVATVVGLGGFPVPNLPDPTVAGVRYGVDFNPFVDRLRVTTNQDSSGTGPGLNLRLNPNTGSLVQVDTAINPTPIQIDNVAYTNSSPNAPATTLYTISSEQDSLYIQNGANDGTQTLPIPLSMDVLAVHGFDIDADVVTLVSNDPVASGVAFSILTTATGTGLATVRLTDGTVTMLGQFPAGLTGFVDLAIQSEQPAIAPLGTPMIAIAPNGTTLLRFNSANPGTVTTVDLLGLGTDTLEAIDFRPATGQLYGLALDDPGTSIFLYLIDPQTGSTTQVGPGIVLASGGAATAFGFDFNPTVDRIRVVTNAGDNLRLNPNDGTLVGGAQDGDINPAPAVVAATAYTNSFSQPLGGMGLVTTQYTLDATANTLSIQTPPNNGTQVLSVPITLNGAPLDFDSVNGFDIPANVRAATSGSPVSSGFGFASLTVGGVAGLYSINLVTGEATSLGDIGAGTVFILGLAVAQTPVGSFSFATETANGTEGETLTLTIDRLGGSSGEASVMVTVVGQTADANDVTLSEMLVTFADGQTTATVSVLLNDDTDVEATETLQITLTSPTNGAVLGTINATTVEILDNELAILQFQNPTITGVEGNSVEVRLIRTNKLDTDVSVTLTATGTIDTLPQVVNFPAGVTEISILLTLPDNALVGANPMITLSLIDPSTGSILGAQSTALLTIQDNDQPLPGEPGADRVQVSGQLNGAVQGFRFNAAGELVVDGSAFVAFPGFSGVVRSVVADLNGDGIGDEIFGVGPGGVSLIRAIDGATGQDLAPIITAYEETFTGGVFLAAGDFNGDGLAEIVLSPDVGGGGRVIILGLENGQLVQRGNFFGIDDLEFRGGARVTVGDINGDLTPDLIVAAGFGGGPRVAVFNGLTVFQQSPTKITPDFFAFPGEDAITLRNGVFLTAGDFNGDGFDDLAFGGGPGGGPRVFVLSGQLIASGQVADAQAAPIANFFAFDSSLRGGVRLTTKQSTAFVDELIVASGENEAATLQIYRQATLQANPASPTPDQIVNPFASEVLANGVFVG</sequence>
<organism evidence="5">
    <name type="scientific">Tuwongella immobilis</name>
    <dbReference type="NCBI Taxonomy" id="692036"/>
    <lineage>
        <taxon>Bacteria</taxon>
        <taxon>Pseudomonadati</taxon>
        <taxon>Planctomycetota</taxon>
        <taxon>Planctomycetia</taxon>
        <taxon>Gemmatales</taxon>
        <taxon>Gemmataceae</taxon>
        <taxon>Tuwongella</taxon>
    </lineage>
</organism>
<evidence type="ECO:0000256" key="3">
    <source>
        <dbReference type="ARBA" id="ARBA00022837"/>
    </source>
</evidence>
<dbReference type="InterPro" id="IPR025507">
    <property type="entry name" value="DUF4394"/>
</dbReference>
<dbReference type="Pfam" id="PF03160">
    <property type="entry name" value="Calx-beta"/>
    <property type="match status" value="1"/>
</dbReference>
<proteinExistence type="predicted"/>
<dbReference type="InterPro" id="IPR003644">
    <property type="entry name" value="Calx_beta"/>
</dbReference>
<dbReference type="InterPro" id="IPR013517">
    <property type="entry name" value="FG-GAP"/>
</dbReference>
<dbReference type="Pfam" id="PF14339">
    <property type="entry name" value="DUF4394"/>
    <property type="match status" value="2"/>
</dbReference>
<dbReference type="SUPFAM" id="SSF141072">
    <property type="entry name" value="CalX-like"/>
    <property type="match status" value="2"/>
</dbReference>
<keyword evidence="6" id="KW-1185">Reference proteome</keyword>
<dbReference type="RefSeq" id="WP_162659605.1">
    <property type="nucleotide sequence ID" value="NZ_LR593887.1"/>
</dbReference>
<dbReference type="GO" id="GO:0071277">
    <property type="term" value="P:cellular response to calcium ion"/>
    <property type="evidence" value="ECO:0007669"/>
    <property type="project" value="TreeGrafter"/>
</dbReference>
<evidence type="ECO:0000313" key="6">
    <source>
        <dbReference type="Proteomes" id="UP000464378"/>
    </source>
</evidence>
<dbReference type="SUPFAM" id="SSF69318">
    <property type="entry name" value="Integrin alpha N-terminal domain"/>
    <property type="match status" value="1"/>
</dbReference>
<dbReference type="Gene3D" id="2.60.40.2030">
    <property type="match status" value="2"/>
</dbReference>
<accession>A0A6C2YT15</accession>
<feature type="domain" description="Calx-beta" evidence="4">
    <location>
        <begin position="662"/>
        <end position="752"/>
    </location>
</feature>
<dbReference type="InterPro" id="IPR026919">
    <property type="entry name" value="ADGRV1"/>
</dbReference>
<dbReference type="PANTHER" id="PTHR46682:SF1">
    <property type="entry name" value="ADHESION G-PROTEIN COUPLED RECEPTOR V1"/>
    <property type="match status" value="1"/>
</dbReference>
<feature type="domain" description="Calx-beta" evidence="4">
    <location>
        <begin position="552"/>
        <end position="648"/>
    </location>
</feature>
<protein>
    <recommendedName>
        <fullName evidence="4">Calx-beta domain-containing protein</fullName>
    </recommendedName>
</protein>
<gene>
    <name evidence="5" type="ORF">GMBLW1_46590</name>
</gene>
<dbReference type="Proteomes" id="UP000464378">
    <property type="component" value="Chromosome"/>
</dbReference>
<keyword evidence="1" id="KW-0732">Signal</keyword>
<dbReference type="PANTHER" id="PTHR46682">
    <property type="entry name" value="ADHESION G-PROTEIN COUPLED RECEPTOR V1"/>
    <property type="match status" value="1"/>
</dbReference>
<dbReference type="InterPro" id="IPR038081">
    <property type="entry name" value="CalX-like_sf"/>
</dbReference>
<dbReference type="KEGG" id="tim:GMBLW1_46590"/>
<dbReference type="GO" id="GO:0016020">
    <property type="term" value="C:membrane"/>
    <property type="evidence" value="ECO:0007669"/>
    <property type="project" value="InterPro"/>
</dbReference>
<evidence type="ECO:0000259" key="4">
    <source>
        <dbReference type="SMART" id="SM00237"/>
    </source>
</evidence>
<keyword evidence="2" id="KW-0677">Repeat</keyword>
<dbReference type="EMBL" id="LR586016">
    <property type="protein sequence ID" value="VIP04534.1"/>
    <property type="molecule type" value="Genomic_DNA"/>
</dbReference>
<keyword evidence="3" id="KW-0106">Calcium</keyword>
<dbReference type="Gene3D" id="2.130.10.130">
    <property type="entry name" value="Integrin alpha, N-terminal"/>
    <property type="match status" value="1"/>
</dbReference>
<dbReference type="InterPro" id="IPR028994">
    <property type="entry name" value="Integrin_alpha_N"/>
</dbReference>
<dbReference type="GO" id="GO:0004930">
    <property type="term" value="F:G protein-coupled receptor activity"/>
    <property type="evidence" value="ECO:0007669"/>
    <property type="project" value="InterPro"/>
</dbReference>
<dbReference type="InParanoid" id="A0A6C2YT15"/>
<evidence type="ECO:0000313" key="5">
    <source>
        <dbReference type="EMBL" id="VIP04534.1"/>
    </source>
</evidence>
<dbReference type="Pfam" id="PF13517">
    <property type="entry name" value="FG-GAP_3"/>
    <property type="match status" value="1"/>
</dbReference>
<dbReference type="GO" id="GO:0001965">
    <property type="term" value="F:G-protein alpha-subunit binding"/>
    <property type="evidence" value="ECO:0007669"/>
    <property type="project" value="TreeGrafter"/>
</dbReference>
<reference evidence="5" key="1">
    <citation type="submission" date="2019-04" db="EMBL/GenBank/DDBJ databases">
        <authorList>
            <consortium name="Science for Life Laboratories"/>
        </authorList>
    </citation>
    <scope>NUCLEOTIDE SEQUENCE</scope>
    <source>
        <strain evidence="5">MBLW1</strain>
    </source>
</reference>
<evidence type="ECO:0000256" key="2">
    <source>
        <dbReference type="ARBA" id="ARBA00022737"/>
    </source>
</evidence>
<dbReference type="EMBL" id="LR593887">
    <property type="protein sequence ID" value="VTS06429.1"/>
    <property type="molecule type" value="Genomic_DNA"/>
</dbReference>
<dbReference type="GO" id="GO:0005737">
    <property type="term" value="C:cytoplasm"/>
    <property type="evidence" value="ECO:0007669"/>
    <property type="project" value="TreeGrafter"/>
</dbReference>
<evidence type="ECO:0000256" key="1">
    <source>
        <dbReference type="ARBA" id="ARBA00022729"/>
    </source>
</evidence>
<dbReference type="FunCoup" id="A0A6C2YT15">
    <property type="interactions" value="6"/>
</dbReference>
<dbReference type="AlphaFoldDB" id="A0A6C2YT15"/>